<evidence type="ECO:0000313" key="1">
    <source>
        <dbReference type="EMBL" id="VUZ54197.1"/>
    </source>
</evidence>
<gene>
    <name evidence="1" type="ORF">WMSIL1_LOCUS12375</name>
</gene>
<reference evidence="1 2" key="1">
    <citation type="submission" date="2019-07" db="EMBL/GenBank/DDBJ databases">
        <authorList>
            <person name="Jastrzebski P J."/>
            <person name="Paukszto L."/>
            <person name="Jastrzebski P J."/>
        </authorList>
    </citation>
    <scope>NUCLEOTIDE SEQUENCE [LARGE SCALE GENOMIC DNA]</scope>
    <source>
        <strain evidence="1 2">WMS-il1</strain>
    </source>
</reference>
<feature type="non-terminal residue" evidence="1">
    <location>
        <position position="105"/>
    </location>
</feature>
<dbReference type="EMBL" id="CABIJS010000611">
    <property type="protein sequence ID" value="VUZ54197.1"/>
    <property type="molecule type" value="Genomic_DNA"/>
</dbReference>
<sequence length="105" mass="10982">SIGLCDREIDAKSIKVQNVGCQTEDANVPSEAVPGFLTDALVGLDKIQGSDSSIAWNDNILSDDYMDTAGQEIGDSHLNTRGVATINTQNEVNVSVDIADASGEG</sequence>
<feature type="non-terminal residue" evidence="1">
    <location>
        <position position="1"/>
    </location>
</feature>
<dbReference type="Proteomes" id="UP000321570">
    <property type="component" value="Unassembled WGS sequence"/>
</dbReference>
<name>A0A564Z3U2_HYMDI</name>
<keyword evidence="2" id="KW-1185">Reference proteome</keyword>
<protein>
    <submittedName>
        <fullName evidence="1">Uncharacterized protein</fullName>
    </submittedName>
</protein>
<dbReference type="AlphaFoldDB" id="A0A564Z3U2"/>
<proteinExistence type="predicted"/>
<organism evidence="1 2">
    <name type="scientific">Hymenolepis diminuta</name>
    <name type="common">Rat tapeworm</name>
    <dbReference type="NCBI Taxonomy" id="6216"/>
    <lineage>
        <taxon>Eukaryota</taxon>
        <taxon>Metazoa</taxon>
        <taxon>Spiralia</taxon>
        <taxon>Lophotrochozoa</taxon>
        <taxon>Platyhelminthes</taxon>
        <taxon>Cestoda</taxon>
        <taxon>Eucestoda</taxon>
        <taxon>Cyclophyllidea</taxon>
        <taxon>Hymenolepididae</taxon>
        <taxon>Hymenolepis</taxon>
    </lineage>
</organism>
<accession>A0A564Z3U2</accession>
<evidence type="ECO:0000313" key="2">
    <source>
        <dbReference type="Proteomes" id="UP000321570"/>
    </source>
</evidence>